<accession>C3XZP3</accession>
<dbReference type="AlphaFoldDB" id="C3XZP3"/>
<dbReference type="PANTHER" id="PTHR20003">
    <property type="entry name" value="GLYCOPROTEIN-RELATED"/>
    <property type="match status" value="1"/>
</dbReference>
<dbReference type="EMBL" id="GG666476">
    <property type="protein sequence ID" value="EEN66441.1"/>
    <property type="molecule type" value="Genomic_DNA"/>
</dbReference>
<feature type="compositionally biased region" description="Basic and acidic residues" evidence="1">
    <location>
        <begin position="58"/>
        <end position="69"/>
    </location>
</feature>
<dbReference type="PANTHER" id="PTHR20003:SF8">
    <property type="entry name" value="PROLINE-RICH PROTEIN BSTNI SUBFAMILY 3"/>
    <property type="match status" value="1"/>
</dbReference>
<dbReference type="InParanoid" id="C3XZP3"/>
<feature type="region of interest" description="Disordered" evidence="1">
    <location>
        <begin position="49"/>
        <end position="69"/>
    </location>
</feature>
<dbReference type="PROSITE" id="PS50022">
    <property type="entry name" value="FA58C_3"/>
    <property type="match status" value="1"/>
</dbReference>
<evidence type="ECO:0000256" key="1">
    <source>
        <dbReference type="SAM" id="MobiDB-lite"/>
    </source>
</evidence>
<name>C3XZP3_BRAFL</name>
<keyword evidence="2" id="KW-1133">Transmembrane helix</keyword>
<evidence type="ECO:0000256" key="2">
    <source>
        <dbReference type="SAM" id="Phobius"/>
    </source>
</evidence>
<dbReference type="SUPFAM" id="SSF49785">
    <property type="entry name" value="Galactose-binding domain-like"/>
    <property type="match status" value="1"/>
</dbReference>
<feature type="domain" description="F5/8 type C" evidence="3">
    <location>
        <begin position="458"/>
        <end position="624"/>
    </location>
</feature>
<organism>
    <name type="scientific">Branchiostoma floridae</name>
    <name type="common">Florida lancelet</name>
    <name type="synonym">Amphioxus</name>
    <dbReference type="NCBI Taxonomy" id="7739"/>
    <lineage>
        <taxon>Eukaryota</taxon>
        <taxon>Metazoa</taxon>
        <taxon>Chordata</taxon>
        <taxon>Cephalochordata</taxon>
        <taxon>Leptocardii</taxon>
        <taxon>Amphioxiformes</taxon>
        <taxon>Branchiostomatidae</taxon>
        <taxon>Branchiostoma</taxon>
    </lineage>
</organism>
<dbReference type="InterPro" id="IPR000421">
    <property type="entry name" value="FA58C"/>
</dbReference>
<feature type="transmembrane region" description="Helical" evidence="2">
    <location>
        <begin position="324"/>
        <end position="346"/>
    </location>
</feature>
<gene>
    <name evidence="4" type="ORF">BRAFLDRAFT_85570</name>
</gene>
<sequence>MAEDIITPDDVPTNAVLEVGFKQATSDPKIPNELDPYAFSTVLPNPMYQTPYSPSENDADRSVPVEDSKTVPETRYFQNASKELTDQGNYDGQPFTHIGCDEHNNGNHMPDKTEAADDTAHVIGIDDDDNKPITEQNICQNNVEASKFNIQPAFPQKEHPNPLSNQENDQNTIRYPTCLTKALEKPDSGYATNIHCDSSNGLYAEENTNTTTDNDDYDTKVIPKNDIKDEIKETIDVTDDLDPYMPYAVAYEFTNPTYRSEGNSTEQDTCTDNVVTGNEYIDFSQNKHIPSTDPSSKRDGLNRNPIYVPNVPQQAHCQCSCKRIGAAVLVTALLVASIISGAFIYFNNSVWDVQRTRGAVDNTSNAQPDLDITSTHGHPAVDTTYTHGLLAVNATYTHGHTAVDTTYTLGQLAVNTTYTHGHPAVGTTSIHSQLAVDNTYTNIHTAVDTTYTNIHTAASTTYNPVVPAWLKRDSWRVYTNSIRDKGMRFIASKALDGNTKTYWLAQPNRNNLYIVIDLRAPHTLNRIAINNFGDLTAPHTLNGIAINNFGDIKRGIEAFRLQKSQVGSPYNWEDVMPVTYVQIGTDRRQEFGGFQETARYWRLLVIPVNSRLQPALRELNFYGFPSGKRNSYLYTIFITRNAGSI</sequence>
<keyword evidence="2" id="KW-0472">Membrane</keyword>
<protein>
    <recommendedName>
        <fullName evidence="3">F5/8 type C domain-containing protein</fullName>
    </recommendedName>
</protein>
<dbReference type="InterPro" id="IPR008979">
    <property type="entry name" value="Galactose-bd-like_sf"/>
</dbReference>
<evidence type="ECO:0000313" key="4">
    <source>
        <dbReference type="EMBL" id="EEN66441.1"/>
    </source>
</evidence>
<dbReference type="Gene3D" id="2.60.120.260">
    <property type="entry name" value="Galactose-binding domain-like"/>
    <property type="match status" value="1"/>
</dbReference>
<reference evidence="4" key="1">
    <citation type="journal article" date="2008" name="Nature">
        <title>The amphioxus genome and the evolution of the chordate karyotype.</title>
        <authorList>
            <consortium name="US DOE Joint Genome Institute (JGI-PGF)"/>
            <person name="Putnam N.H."/>
            <person name="Butts T."/>
            <person name="Ferrier D.E.K."/>
            <person name="Furlong R.F."/>
            <person name="Hellsten U."/>
            <person name="Kawashima T."/>
            <person name="Robinson-Rechavi M."/>
            <person name="Shoguchi E."/>
            <person name="Terry A."/>
            <person name="Yu J.-K."/>
            <person name="Benito-Gutierrez E.L."/>
            <person name="Dubchak I."/>
            <person name="Garcia-Fernandez J."/>
            <person name="Gibson-Brown J.J."/>
            <person name="Grigoriev I.V."/>
            <person name="Horton A.C."/>
            <person name="de Jong P.J."/>
            <person name="Jurka J."/>
            <person name="Kapitonov V.V."/>
            <person name="Kohara Y."/>
            <person name="Kuroki Y."/>
            <person name="Lindquist E."/>
            <person name="Lucas S."/>
            <person name="Osoegawa K."/>
            <person name="Pennacchio L.A."/>
            <person name="Salamov A.A."/>
            <person name="Satou Y."/>
            <person name="Sauka-Spengler T."/>
            <person name="Schmutz J."/>
            <person name="Shin-I T."/>
            <person name="Toyoda A."/>
            <person name="Bronner-Fraser M."/>
            <person name="Fujiyama A."/>
            <person name="Holland L.Z."/>
            <person name="Holland P.W.H."/>
            <person name="Satoh N."/>
            <person name="Rokhsar D.S."/>
        </authorList>
    </citation>
    <scope>NUCLEOTIDE SEQUENCE [LARGE SCALE GENOMIC DNA]</scope>
    <source>
        <strain evidence="4">S238N-H82</strain>
        <tissue evidence="4">Testes</tissue>
    </source>
</reference>
<evidence type="ECO:0000259" key="3">
    <source>
        <dbReference type="PROSITE" id="PS50022"/>
    </source>
</evidence>
<proteinExistence type="predicted"/>
<keyword evidence="2" id="KW-0812">Transmembrane</keyword>